<name>A0A075G279_9ARCH</name>
<dbReference type="Gene3D" id="1.10.10.10">
    <property type="entry name" value="Winged helix-like DNA-binding domain superfamily/Winged helix DNA-binding domain"/>
    <property type="match status" value="1"/>
</dbReference>
<protein>
    <recommendedName>
        <fullName evidence="1">HVO-0163 N-terminal HTH domain-containing protein</fullName>
    </recommendedName>
</protein>
<feature type="domain" description="HVO-0163 N-terminal HTH" evidence="1">
    <location>
        <begin position="60"/>
        <end position="120"/>
    </location>
</feature>
<organism evidence="2">
    <name type="scientific">uncultured marine thaumarchaeote KM3_01_G08</name>
    <dbReference type="NCBI Taxonomy" id="1455954"/>
    <lineage>
        <taxon>Archaea</taxon>
        <taxon>Nitrososphaerota</taxon>
        <taxon>environmental samples</taxon>
    </lineage>
</organism>
<evidence type="ECO:0000259" key="1">
    <source>
        <dbReference type="Pfam" id="PF24266"/>
    </source>
</evidence>
<reference evidence="2" key="1">
    <citation type="journal article" date="2014" name="Genome Biol. Evol.">
        <title>Pangenome evidence for extensive interdomain horizontal transfer affecting lineage core and shell genes in uncultured planktonic thaumarchaeota and euryarchaeota.</title>
        <authorList>
            <person name="Deschamps P."/>
            <person name="Zivanovic Y."/>
            <person name="Moreira D."/>
            <person name="Rodriguez-Valera F."/>
            <person name="Lopez-Garcia P."/>
        </authorList>
    </citation>
    <scope>NUCLEOTIDE SEQUENCE</scope>
</reference>
<dbReference type="Pfam" id="PF24266">
    <property type="entry name" value="HTH_HVO_0163_N"/>
    <property type="match status" value="1"/>
</dbReference>
<accession>A0A075G279</accession>
<dbReference type="InterPro" id="IPR036388">
    <property type="entry name" value="WH-like_DNA-bd_sf"/>
</dbReference>
<dbReference type="AlphaFoldDB" id="A0A075G279"/>
<evidence type="ECO:0000313" key="2">
    <source>
        <dbReference type="EMBL" id="AIE97658.1"/>
    </source>
</evidence>
<dbReference type="PANTHER" id="PTHR36216:SF1">
    <property type="entry name" value="HTH ARSR-TYPE DOMAIN-CONTAINING PROTEIN"/>
    <property type="match status" value="1"/>
</dbReference>
<dbReference type="InterPro" id="IPR056504">
    <property type="entry name" value="HTH_HVO_0163_N"/>
</dbReference>
<proteinExistence type="predicted"/>
<dbReference type="EMBL" id="KF900513">
    <property type="protein sequence ID" value="AIE97658.1"/>
    <property type="molecule type" value="Genomic_DNA"/>
</dbReference>
<dbReference type="PANTHER" id="PTHR36216">
    <property type="entry name" value="TRANSCRIPTIONAL REGULATOR, TRMB"/>
    <property type="match status" value="1"/>
</dbReference>
<sequence>MPVSKLILFDYHTIFLLSIKVCIGNFGNDLNPTLIQKFLEMPLSKTTQKFLGLNELSSNQEIIKSVISKYPGLRFHEIKKETKLANGTLQHHLGQMAKLNSLKTKYIDTIPRYYSYDLEDSNHVILLRLRQRTTSRIIKSLLKNECQTFGQLVKFSKKSPGTVSIYKNMLLKDNIIVGDTNACTCSKGITNTTIKYRLVEPEKVRTLVEEYGKSSLKQSADNLADIFLTLK</sequence>